<proteinExistence type="predicted"/>
<feature type="compositionally biased region" description="Basic and acidic residues" evidence="1">
    <location>
        <begin position="203"/>
        <end position="214"/>
    </location>
</feature>
<dbReference type="InterPro" id="IPR008979">
    <property type="entry name" value="Galactose-bd-like_sf"/>
</dbReference>
<organism evidence="3 4">
    <name type="scientific">Cohnella thailandensis</name>
    <dbReference type="NCBI Taxonomy" id="557557"/>
    <lineage>
        <taxon>Bacteria</taxon>
        <taxon>Bacillati</taxon>
        <taxon>Bacillota</taxon>
        <taxon>Bacilli</taxon>
        <taxon>Bacillales</taxon>
        <taxon>Paenibacillaceae</taxon>
        <taxon>Cohnella</taxon>
    </lineage>
</organism>
<keyword evidence="2" id="KW-0732">Signal</keyword>
<dbReference type="Proteomes" id="UP000535838">
    <property type="component" value="Unassembled WGS sequence"/>
</dbReference>
<dbReference type="Gene3D" id="2.60.120.260">
    <property type="entry name" value="Galactose-binding domain-like"/>
    <property type="match status" value="1"/>
</dbReference>
<dbReference type="SUPFAM" id="SSF49785">
    <property type="entry name" value="Galactose-binding domain-like"/>
    <property type="match status" value="1"/>
</dbReference>
<gene>
    <name evidence="3" type="ORF">H7B67_11925</name>
</gene>
<protein>
    <submittedName>
        <fullName evidence="3">DUF4855 domain-containing protein</fullName>
    </submittedName>
</protein>
<keyword evidence="4" id="KW-1185">Reference proteome</keyword>
<comment type="caution">
    <text evidence="3">The sequence shown here is derived from an EMBL/GenBank/DDBJ whole genome shotgun (WGS) entry which is preliminary data.</text>
</comment>
<dbReference type="RefSeq" id="WP_185120056.1">
    <property type="nucleotide sequence ID" value="NZ_JACJVQ010000008.1"/>
</dbReference>
<feature type="signal peptide" evidence="2">
    <location>
        <begin position="1"/>
        <end position="26"/>
    </location>
</feature>
<evidence type="ECO:0000256" key="2">
    <source>
        <dbReference type="SAM" id="SignalP"/>
    </source>
</evidence>
<name>A0A841SXB8_9BACL</name>
<accession>A0A841SXB8</accession>
<sequence length="562" mass="62682">MMKRSLLGALAVLTAGATLTGAAAQAQNASPEAELVNLALGRSYTLETPYPADSQFGRTESAHPDDTGLQLTDGVYGGTAFSNSAYVGRIWQGSRIVTIDLGEPGTVERIGVHVLQDNASGIFAPSKIAYYVSLDGEKWERLQDGVSRLPTTEAGPVTQTICIQGIDKQARYVKAEIPVTSWVFMDEIEVLGTRDLSGKKPHPTPDHSRKDDGYPKAGSKQAAGISNQVLLYTGEWQYEPADWISYTKEDLKPYVSYVDAEMNRVDYMFDGFLFLQYATLLNGANYGASGKPTNKADWEKSLDRLFRADYDLGALDQAVAEAKQELKQKGKKYEAKVVLSIPYPRPDQSDFGDVDGDGVSENLNAAEVGEDKALENRAKVVKWYVDEAYARWKDAGYENITLSAFYWFNEFLSRQTSESEDDLIRLVSDYVHGKGAKLQWIPYYFARGWSDWNEVGFDTALMQPNYLFQNTTAERLDTIAQAAYDHGMGVEMEMSDGVLTDPALRDKYYAYLNKGAEHGYMNSFKAFYQQVKTIKKAAESTDPAAREVYDKTYRYLKGVYQP</sequence>
<dbReference type="AlphaFoldDB" id="A0A841SXB8"/>
<evidence type="ECO:0000256" key="1">
    <source>
        <dbReference type="SAM" id="MobiDB-lite"/>
    </source>
</evidence>
<dbReference type="Pfam" id="PF16147">
    <property type="entry name" value="DUF4855"/>
    <property type="match status" value="1"/>
</dbReference>
<evidence type="ECO:0000313" key="3">
    <source>
        <dbReference type="EMBL" id="MBB6634818.1"/>
    </source>
</evidence>
<feature type="chain" id="PRO_5032603486" evidence="2">
    <location>
        <begin position="27"/>
        <end position="562"/>
    </location>
</feature>
<evidence type="ECO:0000313" key="4">
    <source>
        <dbReference type="Proteomes" id="UP000535838"/>
    </source>
</evidence>
<feature type="region of interest" description="Disordered" evidence="1">
    <location>
        <begin position="195"/>
        <end position="220"/>
    </location>
</feature>
<dbReference type="EMBL" id="JACJVQ010000008">
    <property type="protein sequence ID" value="MBB6634818.1"/>
    <property type="molecule type" value="Genomic_DNA"/>
</dbReference>
<dbReference type="InterPro" id="IPR032329">
    <property type="entry name" value="DUF4855"/>
</dbReference>
<reference evidence="3 4" key="1">
    <citation type="submission" date="2020-08" db="EMBL/GenBank/DDBJ databases">
        <title>Cohnella phylogeny.</title>
        <authorList>
            <person name="Dunlap C."/>
        </authorList>
    </citation>
    <scope>NUCLEOTIDE SEQUENCE [LARGE SCALE GENOMIC DNA]</scope>
    <source>
        <strain evidence="3 4">DSM 25241</strain>
    </source>
</reference>